<reference evidence="2 3" key="1">
    <citation type="submission" date="2019-11" db="EMBL/GenBank/DDBJ databases">
        <title>Isolation of a new High Light Tolerant Cyanobacteria.</title>
        <authorList>
            <person name="Dobson Z."/>
            <person name="Vaughn N."/>
            <person name="Vaughn M."/>
            <person name="Fromme P."/>
            <person name="Mazor Y."/>
        </authorList>
    </citation>
    <scope>NUCLEOTIDE SEQUENCE [LARGE SCALE GENOMIC DNA]</scope>
    <source>
        <strain evidence="2 3">0216</strain>
    </source>
</reference>
<protein>
    <submittedName>
        <fullName evidence="2">Metal-dependent hydrolase</fullName>
    </submittedName>
</protein>
<keyword evidence="1" id="KW-0812">Transmembrane</keyword>
<dbReference type="AlphaFoldDB" id="A0A844GRH8"/>
<feature type="transmembrane region" description="Helical" evidence="1">
    <location>
        <begin position="154"/>
        <end position="172"/>
    </location>
</feature>
<sequence length="367" mass="41376">MLRVWKFPFPFPQITVMKSISHSLTGIIATSLLITSNPLYLAIASMVSLLPDCDTSTSTLGRIPPFSFIAKYIEQRYPHRSITHSFLITGIITLVTAPIALINPILWQTISLSYFVGWFGDVFTKSGVCAFYPSQARLVIPGNPRLRLSTNSSAEYWLIGFFTIILILSLYISNLGSITNTFNTILKLPSGAIEQIKQDISEYILYAQIEGYNSITQERINDKFEVVELVTANDFLGKDLEGNLYRIGNSQESNIIVYKMIIKKGKSSEQIIKEVTIEDDDIMDYINYEDNGRTYVTGNLIIEDGEDLILPKRADIYNPITLQPSNNDRVFIKINSAPLNYCKQYLTDYSGTGTIIIRQVREQGTVI</sequence>
<comment type="caution">
    <text evidence="2">The sequence shown here is derived from an EMBL/GenBank/DDBJ whole genome shotgun (WGS) entry which is preliminary data.</text>
</comment>
<evidence type="ECO:0000256" key="1">
    <source>
        <dbReference type="SAM" id="Phobius"/>
    </source>
</evidence>
<dbReference type="PANTHER" id="PTHR35531">
    <property type="entry name" value="INNER MEMBRANE PROTEIN YBCI-RELATED"/>
    <property type="match status" value="1"/>
</dbReference>
<gene>
    <name evidence="2" type="ORF">GGC33_01075</name>
</gene>
<dbReference type="PANTHER" id="PTHR35531:SF1">
    <property type="entry name" value="INNER MEMBRANE PROTEIN YBCI-RELATED"/>
    <property type="match status" value="1"/>
</dbReference>
<proteinExistence type="predicted"/>
<keyword evidence="1" id="KW-1133">Transmembrane helix</keyword>
<dbReference type="GO" id="GO:0016787">
    <property type="term" value="F:hydrolase activity"/>
    <property type="evidence" value="ECO:0007669"/>
    <property type="project" value="UniProtKB-KW"/>
</dbReference>
<evidence type="ECO:0000313" key="3">
    <source>
        <dbReference type="Proteomes" id="UP000437131"/>
    </source>
</evidence>
<dbReference type="Pfam" id="PF04307">
    <property type="entry name" value="YdjM"/>
    <property type="match status" value="1"/>
</dbReference>
<feature type="transmembrane region" description="Helical" evidence="1">
    <location>
        <begin position="86"/>
        <end position="106"/>
    </location>
</feature>
<evidence type="ECO:0000313" key="2">
    <source>
        <dbReference type="EMBL" id="MTF37529.1"/>
    </source>
</evidence>
<dbReference type="Proteomes" id="UP000437131">
    <property type="component" value="Unassembled WGS sequence"/>
</dbReference>
<feature type="transmembrane region" description="Helical" evidence="1">
    <location>
        <begin position="112"/>
        <end position="133"/>
    </location>
</feature>
<organism evidence="2 3">
    <name type="scientific">Cyanobacterium aponinum 0216</name>
    <dbReference type="NCBI Taxonomy" id="2676140"/>
    <lineage>
        <taxon>Bacteria</taxon>
        <taxon>Bacillati</taxon>
        <taxon>Cyanobacteriota</taxon>
        <taxon>Cyanophyceae</taxon>
        <taxon>Oscillatoriophycideae</taxon>
        <taxon>Chroococcales</taxon>
        <taxon>Geminocystaceae</taxon>
        <taxon>Cyanobacterium</taxon>
    </lineage>
</organism>
<keyword evidence="2" id="KW-0378">Hydrolase</keyword>
<dbReference type="InterPro" id="IPR007404">
    <property type="entry name" value="YdjM-like"/>
</dbReference>
<feature type="transmembrane region" description="Helical" evidence="1">
    <location>
        <begin position="20"/>
        <end position="41"/>
    </location>
</feature>
<name>A0A844GRH8_9CHRO</name>
<dbReference type="EMBL" id="WMIA01000001">
    <property type="protein sequence ID" value="MTF37529.1"/>
    <property type="molecule type" value="Genomic_DNA"/>
</dbReference>
<keyword evidence="1" id="KW-0472">Membrane</keyword>
<accession>A0A844GRH8</accession>